<dbReference type="BioCyc" id="MMAZ1236903:G139K-1458-MONOMER"/>
<name>M1P8V8_METMZ</name>
<dbReference type="AlphaFoldDB" id="M1P8V8"/>
<dbReference type="HOGENOM" id="CLU_3322967_0_0_2"/>
<proteinExistence type="predicted"/>
<dbReference type="KEGG" id="mmaz:MmTuc01_1526"/>
<evidence type="ECO:0000313" key="1">
    <source>
        <dbReference type="EMBL" id="AGF96892.1"/>
    </source>
</evidence>
<organism evidence="1 2">
    <name type="scientific">Methanosarcina mazei Tuc01</name>
    <dbReference type="NCBI Taxonomy" id="1236903"/>
    <lineage>
        <taxon>Archaea</taxon>
        <taxon>Methanobacteriati</taxon>
        <taxon>Methanobacteriota</taxon>
        <taxon>Stenosarchaea group</taxon>
        <taxon>Methanomicrobia</taxon>
        <taxon>Methanosarcinales</taxon>
        <taxon>Methanosarcinaceae</taxon>
        <taxon>Methanosarcina</taxon>
    </lineage>
</organism>
<dbReference type="EMBL" id="CP004144">
    <property type="protein sequence ID" value="AGF96892.1"/>
    <property type="molecule type" value="Genomic_DNA"/>
</dbReference>
<gene>
    <name evidence="1" type="ORF">MmTuc01_1526</name>
</gene>
<dbReference type="Proteomes" id="UP000011718">
    <property type="component" value="Chromosome"/>
</dbReference>
<reference evidence="1 2" key="1">
    <citation type="journal article" date="2013" name="Genome Announc.">
        <title>Complete Genome of a Methanosarcina mazei Strain Isolated from Sediment Samples from an Amazonian Flooded Area.</title>
        <authorList>
            <person name="Assis das Gracas D."/>
            <person name="Thiago Juca Ramos R."/>
            <person name="Vieira Araujo A.C."/>
            <person name="Zahlouth R."/>
            <person name="Ribeiro Carneiro A."/>
            <person name="Souza Lopes T."/>
            <person name="Azevedo Barauna R."/>
            <person name="Azevedo V."/>
            <person name="Cruz Schneider M.P."/>
            <person name="Pellizari V.H."/>
            <person name="Silva A."/>
        </authorList>
    </citation>
    <scope>NUCLEOTIDE SEQUENCE [LARGE SCALE GENOMIC DNA]</scope>
    <source>
        <strain evidence="1 2">Tuc01</strain>
    </source>
</reference>
<evidence type="ECO:0000313" key="2">
    <source>
        <dbReference type="Proteomes" id="UP000011718"/>
    </source>
</evidence>
<protein>
    <submittedName>
        <fullName evidence="1">Uncharacterized protein</fullName>
    </submittedName>
</protein>
<accession>M1P8V8</accession>
<sequence>MEKASTQGFIKIITFQENQINGTKARKYVQKRKAALIY</sequence>